<sequence>MLVAVAPLQAFNLADIRLVETGETVQGWTLLSAGCNQPSSASQAGRRR</sequence>
<organism evidence="1">
    <name type="scientific">Serratia fonticola</name>
    <dbReference type="NCBI Taxonomy" id="47917"/>
    <lineage>
        <taxon>Bacteria</taxon>
        <taxon>Pseudomonadati</taxon>
        <taxon>Pseudomonadota</taxon>
        <taxon>Gammaproteobacteria</taxon>
        <taxon>Enterobacterales</taxon>
        <taxon>Yersiniaceae</taxon>
        <taxon>Serratia</taxon>
    </lineage>
</organism>
<protein>
    <submittedName>
        <fullName evidence="1">Uncharacterized protein</fullName>
    </submittedName>
</protein>
<accession>A0A4U9UU45</accession>
<gene>
    <name evidence="1" type="ORF">NCTC12965_04074</name>
</gene>
<dbReference type="AlphaFoldDB" id="A0A4U9UU45"/>
<evidence type="ECO:0000313" key="1">
    <source>
        <dbReference type="EMBL" id="VTR37440.1"/>
    </source>
</evidence>
<reference evidence="1" key="1">
    <citation type="submission" date="2019-05" db="EMBL/GenBank/DDBJ databases">
        <authorList>
            <consortium name="Pathogen Informatics"/>
        </authorList>
    </citation>
    <scope>NUCLEOTIDE SEQUENCE [LARGE SCALE GENOMIC DNA]</scope>
    <source>
        <strain evidence="1">NCTC12965</strain>
    </source>
</reference>
<dbReference type="EMBL" id="CABEEZ010000095">
    <property type="protein sequence ID" value="VTR37440.1"/>
    <property type="molecule type" value="Genomic_DNA"/>
</dbReference>
<name>A0A4U9UU45_SERFO</name>
<proteinExistence type="predicted"/>